<name>A0AAV4VY67_9ARAC</name>
<evidence type="ECO:0000313" key="3">
    <source>
        <dbReference type="Proteomes" id="UP001054837"/>
    </source>
</evidence>
<dbReference type="AlphaFoldDB" id="A0AAV4VY67"/>
<comment type="caution">
    <text evidence="2">The sequence shown here is derived from an EMBL/GenBank/DDBJ whole genome shotgun (WGS) entry which is preliminary data.</text>
</comment>
<feature type="compositionally biased region" description="Basic and acidic residues" evidence="1">
    <location>
        <begin position="95"/>
        <end position="106"/>
    </location>
</feature>
<keyword evidence="3" id="KW-1185">Reference proteome</keyword>
<evidence type="ECO:0008006" key="4">
    <source>
        <dbReference type="Google" id="ProtNLM"/>
    </source>
</evidence>
<gene>
    <name evidence="2" type="ORF">CDAR_532771</name>
</gene>
<sequence>MKFAKLLPALIFVPSSKTIPARECATFQKGALSYPRTYPRYSKNRTHGGDAGSTASSPIWRQEGSSREQRMTTKKRPTLSGDRGDCSKRKVSKVSGRDNSRVRVHN</sequence>
<dbReference type="EMBL" id="BPLQ01013769">
    <property type="protein sequence ID" value="GIY74654.1"/>
    <property type="molecule type" value="Genomic_DNA"/>
</dbReference>
<dbReference type="Proteomes" id="UP001054837">
    <property type="component" value="Unassembled WGS sequence"/>
</dbReference>
<feature type="region of interest" description="Disordered" evidence="1">
    <location>
        <begin position="35"/>
        <end position="106"/>
    </location>
</feature>
<evidence type="ECO:0000256" key="1">
    <source>
        <dbReference type="SAM" id="MobiDB-lite"/>
    </source>
</evidence>
<proteinExistence type="predicted"/>
<reference evidence="2 3" key="1">
    <citation type="submission" date="2021-06" db="EMBL/GenBank/DDBJ databases">
        <title>Caerostris darwini draft genome.</title>
        <authorList>
            <person name="Kono N."/>
            <person name="Arakawa K."/>
        </authorList>
    </citation>
    <scope>NUCLEOTIDE SEQUENCE [LARGE SCALE GENOMIC DNA]</scope>
</reference>
<accession>A0AAV4VY67</accession>
<organism evidence="2 3">
    <name type="scientific">Caerostris darwini</name>
    <dbReference type="NCBI Taxonomy" id="1538125"/>
    <lineage>
        <taxon>Eukaryota</taxon>
        <taxon>Metazoa</taxon>
        <taxon>Ecdysozoa</taxon>
        <taxon>Arthropoda</taxon>
        <taxon>Chelicerata</taxon>
        <taxon>Arachnida</taxon>
        <taxon>Araneae</taxon>
        <taxon>Araneomorphae</taxon>
        <taxon>Entelegynae</taxon>
        <taxon>Araneoidea</taxon>
        <taxon>Araneidae</taxon>
        <taxon>Caerostris</taxon>
    </lineage>
</organism>
<protein>
    <recommendedName>
        <fullName evidence="4">Secreted protein</fullName>
    </recommendedName>
</protein>
<evidence type="ECO:0000313" key="2">
    <source>
        <dbReference type="EMBL" id="GIY74654.1"/>
    </source>
</evidence>